<feature type="region of interest" description="Disordered" evidence="6">
    <location>
        <begin position="149"/>
        <end position="198"/>
    </location>
</feature>
<evidence type="ECO:0000256" key="4">
    <source>
        <dbReference type="ARBA" id="ARBA00023163"/>
    </source>
</evidence>
<dbReference type="AlphaFoldDB" id="A0A0A0KN55"/>
<dbReference type="GO" id="GO:0048766">
    <property type="term" value="P:root hair initiation"/>
    <property type="evidence" value="ECO:0007669"/>
    <property type="project" value="UniProtKB-ARBA"/>
</dbReference>
<sequence>MALANSAIQEVDGMEKNGGGYLKSLAIGKGHDHQNPNGDFVFRDTTNYQLGQQQQQSLINFGHKMNNESLLSFEAQGICQLDLTYNWDDQQRVMEDPNCFQTATNHNNYSPSKDHHHHNKNGDNGSVYEWLYSESTTDFSDSIQEAEGTQEIVPNHKRSHTTGESSGSVCKKQCTAAPKKQKPKSATAKDPQSIAAKNRRERISERLKILQELVPNGSKVDLVTMLEKAISYVKFLQLQVKILATDEFWPVQGGKAPDISQVKEAIDVILSSQRERSSSSNSEK</sequence>
<name>A0A0A0KN55_CUCSA</name>
<dbReference type="Gene3D" id="4.10.280.10">
    <property type="entry name" value="Helix-loop-helix DNA-binding domain"/>
    <property type="match status" value="1"/>
</dbReference>
<dbReference type="InterPro" id="IPR036638">
    <property type="entry name" value="HLH_DNA-bd_sf"/>
</dbReference>
<dbReference type="FunFam" id="4.10.280.10:FF:000046">
    <property type="entry name" value="Transcription factor bHLH83"/>
    <property type="match status" value="1"/>
</dbReference>
<dbReference type="Pfam" id="PF00010">
    <property type="entry name" value="HLH"/>
    <property type="match status" value="1"/>
</dbReference>
<accession>A0A0A0KN55</accession>
<keyword evidence="5" id="KW-0539">Nucleus</keyword>
<dbReference type="CDD" id="cd11454">
    <property type="entry name" value="bHLH_AtIND_like"/>
    <property type="match status" value="1"/>
</dbReference>
<reference evidence="8 9" key="1">
    <citation type="journal article" date="2009" name="Nat. Genet.">
        <title>The genome of the cucumber, Cucumis sativus L.</title>
        <authorList>
            <person name="Huang S."/>
            <person name="Li R."/>
            <person name="Zhang Z."/>
            <person name="Li L."/>
            <person name="Gu X."/>
            <person name="Fan W."/>
            <person name="Lucas W.J."/>
            <person name="Wang X."/>
            <person name="Xie B."/>
            <person name="Ni P."/>
            <person name="Ren Y."/>
            <person name="Zhu H."/>
            <person name="Li J."/>
            <person name="Lin K."/>
            <person name="Jin W."/>
            <person name="Fei Z."/>
            <person name="Li G."/>
            <person name="Staub J."/>
            <person name="Kilian A."/>
            <person name="van der Vossen E.A."/>
            <person name="Wu Y."/>
            <person name="Guo J."/>
            <person name="He J."/>
            <person name="Jia Z."/>
            <person name="Ren Y."/>
            <person name="Tian G."/>
            <person name="Lu Y."/>
            <person name="Ruan J."/>
            <person name="Qian W."/>
            <person name="Wang M."/>
            <person name="Huang Q."/>
            <person name="Li B."/>
            <person name="Xuan Z."/>
            <person name="Cao J."/>
            <person name="Asan"/>
            <person name="Wu Z."/>
            <person name="Zhang J."/>
            <person name="Cai Q."/>
            <person name="Bai Y."/>
            <person name="Zhao B."/>
            <person name="Han Y."/>
            <person name="Li Y."/>
            <person name="Li X."/>
            <person name="Wang S."/>
            <person name="Shi Q."/>
            <person name="Liu S."/>
            <person name="Cho W.K."/>
            <person name="Kim J.Y."/>
            <person name="Xu Y."/>
            <person name="Heller-Uszynska K."/>
            <person name="Miao H."/>
            <person name="Cheng Z."/>
            <person name="Zhang S."/>
            <person name="Wu J."/>
            <person name="Yang Y."/>
            <person name="Kang H."/>
            <person name="Li M."/>
            <person name="Liang H."/>
            <person name="Ren X."/>
            <person name="Shi Z."/>
            <person name="Wen M."/>
            <person name="Jian M."/>
            <person name="Yang H."/>
            <person name="Zhang G."/>
            <person name="Yang Z."/>
            <person name="Chen R."/>
            <person name="Liu S."/>
            <person name="Li J."/>
            <person name="Ma L."/>
            <person name="Liu H."/>
            <person name="Zhou Y."/>
            <person name="Zhao J."/>
            <person name="Fang X."/>
            <person name="Li G."/>
            <person name="Fang L."/>
            <person name="Li Y."/>
            <person name="Liu D."/>
            <person name="Zheng H."/>
            <person name="Zhang Y."/>
            <person name="Qin N."/>
            <person name="Li Z."/>
            <person name="Yang G."/>
            <person name="Yang S."/>
            <person name="Bolund L."/>
            <person name="Kristiansen K."/>
            <person name="Zheng H."/>
            <person name="Li S."/>
            <person name="Zhang X."/>
            <person name="Yang H."/>
            <person name="Wang J."/>
            <person name="Sun R."/>
            <person name="Zhang B."/>
            <person name="Jiang S."/>
            <person name="Wang J."/>
            <person name="Du Y."/>
            <person name="Li S."/>
        </authorList>
    </citation>
    <scope>NUCLEOTIDE SEQUENCE [LARGE SCALE GENOMIC DNA]</scope>
    <source>
        <strain evidence="9">cv. 9930</strain>
    </source>
</reference>
<dbReference type="Proteomes" id="UP000029981">
    <property type="component" value="Chromosome 5"/>
</dbReference>
<evidence type="ECO:0000313" key="8">
    <source>
        <dbReference type="EMBL" id="KGN51045.1"/>
    </source>
</evidence>
<dbReference type="EMBL" id="CM002926">
    <property type="protein sequence ID" value="KGN51045.1"/>
    <property type="molecule type" value="Genomic_DNA"/>
</dbReference>
<evidence type="ECO:0000256" key="3">
    <source>
        <dbReference type="ARBA" id="ARBA00023125"/>
    </source>
</evidence>
<dbReference type="PANTHER" id="PTHR45914">
    <property type="entry name" value="TRANSCRIPTION FACTOR HEC3-RELATED"/>
    <property type="match status" value="1"/>
</dbReference>
<dbReference type="GO" id="GO:0005634">
    <property type="term" value="C:nucleus"/>
    <property type="evidence" value="ECO:0000318"/>
    <property type="project" value="GO_Central"/>
</dbReference>
<keyword evidence="2" id="KW-0805">Transcription regulation</keyword>
<dbReference type="eggNOG" id="ENOG502QT4N">
    <property type="taxonomic scope" value="Eukaryota"/>
</dbReference>
<evidence type="ECO:0000259" key="7">
    <source>
        <dbReference type="PROSITE" id="PS50888"/>
    </source>
</evidence>
<evidence type="ECO:0000256" key="6">
    <source>
        <dbReference type="SAM" id="MobiDB-lite"/>
    </source>
</evidence>
<dbReference type="GO" id="GO:0006357">
    <property type="term" value="P:regulation of transcription by RNA polymerase II"/>
    <property type="evidence" value="ECO:0000318"/>
    <property type="project" value="GO_Central"/>
</dbReference>
<dbReference type="STRING" id="3659.A0A0A0KN55"/>
<dbReference type="InterPro" id="IPR045843">
    <property type="entry name" value="IND-like"/>
</dbReference>
<keyword evidence="4" id="KW-0804">Transcription</keyword>
<dbReference type="SUPFAM" id="SSF47459">
    <property type="entry name" value="HLH, helix-loop-helix DNA-binding domain"/>
    <property type="match status" value="1"/>
</dbReference>
<reference evidence="8 9" key="3">
    <citation type="journal article" date="2010" name="BMC Genomics">
        <title>Transcriptome sequencing and comparative analysis of cucumber flowers with different sex types.</title>
        <authorList>
            <person name="Guo S."/>
            <person name="Zheng Y."/>
            <person name="Joung J.G."/>
            <person name="Liu S."/>
            <person name="Zhang Z."/>
            <person name="Crasta O.R."/>
            <person name="Sobral B.W."/>
            <person name="Xu Y."/>
            <person name="Huang S."/>
            <person name="Fei Z."/>
        </authorList>
    </citation>
    <scope>NUCLEOTIDE SEQUENCE [LARGE SCALE GENOMIC DNA]</scope>
    <source>
        <strain evidence="9">cv. 9930</strain>
    </source>
</reference>
<comment type="subcellular location">
    <subcellularLocation>
        <location evidence="1">Nucleus</location>
    </subcellularLocation>
</comment>
<evidence type="ECO:0000256" key="2">
    <source>
        <dbReference type="ARBA" id="ARBA00023015"/>
    </source>
</evidence>
<dbReference type="GO" id="GO:0046983">
    <property type="term" value="F:protein dimerization activity"/>
    <property type="evidence" value="ECO:0007669"/>
    <property type="project" value="InterPro"/>
</dbReference>
<feature type="domain" description="BHLH" evidence="7">
    <location>
        <begin position="187"/>
        <end position="236"/>
    </location>
</feature>
<reference evidence="8 9" key="4">
    <citation type="journal article" date="2011" name="BMC Genomics">
        <title>RNA-Seq improves annotation of protein-coding genes in the cucumber genome.</title>
        <authorList>
            <person name="Li Z."/>
            <person name="Zhang Z."/>
            <person name="Yan P."/>
            <person name="Huang S."/>
            <person name="Fei Z."/>
            <person name="Lin K."/>
        </authorList>
    </citation>
    <scope>NUCLEOTIDE SEQUENCE [LARGE SCALE GENOMIC DNA]</scope>
    <source>
        <strain evidence="9">cv. 9930</strain>
    </source>
</reference>
<dbReference type="SMART" id="SM00353">
    <property type="entry name" value="HLH"/>
    <property type="match status" value="1"/>
</dbReference>
<evidence type="ECO:0000256" key="1">
    <source>
        <dbReference type="ARBA" id="ARBA00004123"/>
    </source>
</evidence>
<evidence type="ECO:0000256" key="5">
    <source>
        <dbReference type="ARBA" id="ARBA00023242"/>
    </source>
</evidence>
<gene>
    <name evidence="8" type="ORF">Csa_5G420280</name>
</gene>
<dbReference type="GO" id="GO:0000981">
    <property type="term" value="F:DNA-binding transcription factor activity, RNA polymerase II-specific"/>
    <property type="evidence" value="ECO:0000318"/>
    <property type="project" value="GO_Central"/>
</dbReference>
<dbReference type="GO" id="GO:0000978">
    <property type="term" value="F:RNA polymerase II cis-regulatory region sequence-specific DNA binding"/>
    <property type="evidence" value="ECO:0000318"/>
    <property type="project" value="GO_Central"/>
</dbReference>
<protein>
    <recommendedName>
        <fullName evidence="7">BHLH domain-containing protein</fullName>
    </recommendedName>
</protein>
<dbReference type="InterPro" id="IPR011598">
    <property type="entry name" value="bHLH_dom"/>
</dbReference>
<dbReference type="KEGG" id="csv:101209438"/>
<dbReference type="PROSITE" id="PS50888">
    <property type="entry name" value="BHLH"/>
    <property type="match status" value="1"/>
</dbReference>
<dbReference type="PANTHER" id="PTHR45914:SF59">
    <property type="entry name" value="TRANSCRIPTION FACTOR BHLH83-LIKE"/>
    <property type="match status" value="1"/>
</dbReference>
<organism evidence="8 9">
    <name type="scientific">Cucumis sativus</name>
    <name type="common">Cucumber</name>
    <dbReference type="NCBI Taxonomy" id="3659"/>
    <lineage>
        <taxon>Eukaryota</taxon>
        <taxon>Viridiplantae</taxon>
        <taxon>Streptophyta</taxon>
        <taxon>Embryophyta</taxon>
        <taxon>Tracheophyta</taxon>
        <taxon>Spermatophyta</taxon>
        <taxon>Magnoliopsida</taxon>
        <taxon>eudicotyledons</taxon>
        <taxon>Gunneridae</taxon>
        <taxon>Pentapetalae</taxon>
        <taxon>rosids</taxon>
        <taxon>fabids</taxon>
        <taxon>Cucurbitales</taxon>
        <taxon>Cucurbitaceae</taxon>
        <taxon>Benincaseae</taxon>
        <taxon>Cucumis</taxon>
    </lineage>
</organism>
<keyword evidence="9" id="KW-1185">Reference proteome</keyword>
<evidence type="ECO:0000313" key="9">
    <source>
        <dbReference type="Proteomes" id="UP000029981"/>
    </source>
</evidence>
<dbReference type="Gramene" id="KGN51045">
    <property type="protein sequence ID" value="KGN51045"/>
    <property type="gene ID" value="Csa_5G420280"/>
</dbReference>
<proteinExistence type="predicted"/>
<dbReference type="OrthoDB" id="687495at2759"/>
<keyword evidence="3" id="KW-0238">DNA-binding</keyword>
<reference evidence="8 9" key="2">
    <citation type="journal article" date="2009" name="PLoS ONE">
        <title>An integrated genetic and cytogenetic map of the cucumber genome.</title>
        <authorList>
            <person name="Ren Y."/>
            <person name="Zhang Z."/>
            <person name="Liu J."/>
            <person name="Staub J.E."/>
            <person name="Han Y."/>
            <person name="Cheng Z."/>
            <person name="Li X."/>
            <person name="Lu J."/>
            <person name="Miao H."/>
            <person name="Kang H."/>
            <person name="Xie B."/>
            <person name="Gu X."/>
            <person name="Wang X."/>
            <person name="Du Y."/>
            <person name="Jin W."/>
            <person name="Huang S."/>
        </authorList>
    </citation>
    <scope>NUCLEOTIDE SEQUENCE [LARGE SCALE GENOMIC DNA]</scope>
    <source>
        <strain evidence="9">cv. 9930</strain>
    </source>
</reference>